<name>A0A382SKZ7_9ZZZZ</name>
<feature type="non-terminal residue" evidence="2">
    <location>
        <position position="1"/>
    </location>
</feature>
<dbReference type="EMBL" id="UINC01129673">
    <property type="protein sequence ID" value="SVD10222.1"/>
    <property type="molecule type" value="Genomic_DNA"/>
</dbReference>
<protein>
    <recommendedName>
        <fullName evidence="3">Peptide transporter</fullName>
    </recommendedName>
</protein>
<dbReference type="AlphaFoldDB" id="A0A382SKZ7"/>
<sequence>PLVREGAFLLSGYRGVDIWFAPIPYSDHGRRAQLFREVELTGTRFTSILKAELLILPISLGCGFVFWSLIWKMGPIPSVVFPYAQKYWHLLALRQFMWISFTTEGGMSFTEIAQPVWMASGFGVAAAGLLAATLWGLPLSLVYGFIRGLQAMPHLLIPEMFGALLGRYYFQRRFGADTWRRWAPVLFAGFACGQGLIGMGAVAVVLITRSVSQLPY</sequence>
<feature type="transmembrane region" description="Helical" evidence="1">
    <location>
        <begin position="122"/>
        <end position="146"/>
    </location>
</feature>
<keyword evidence="1" id="KW-1133">Transmembrane helix</keyword>
<keyword evidence="1" id="KW-0472">Membrane</keyword>
<evidence type="ECO:0000313" key="2">
    <source>
        <dbReference type="EMBL" id="SVD10222.1"/>
    </source>
</evidence>
<keyword evidence="1" id="KW-0812">Transmembrane</keyword>
<feature type="transmembrane region" description="Helical" evidence="1">
    <location>
        <begin position="182"/>
        <end position="207"/>
    </location>
</feature>
<feature type="transmembrane region" description="Helical" evidence="1">
    <location>
        <begin position="53"/>
        <end position="71"/>
    </location>
</feature>
<accession>A0A382SKZ7</accession>
<feature type="transmembrane region" description="Helical" evidence="1">
    <location>
        <begin position="152"/>
        <end position="170"/>
    </location>
</feature>
<gene>
    <name evidence="2" type="ORF">METZ01_LOCUS363076</name>
</gene>
<evidence type="ECO:0008006" key="3">
    <source>
        <dbReference type="Google" id="ProtNLM"/>
    </source>
</evidence>
<evidence type="ECO:0000256" key="1">
    <source>
        <dbReference type="SAM" id="Phobius"/>
    </source>
</evidence>
<proteinExistence type="predicted"/>
<organism evidence="2">
    <name type="scientific">marine metagenome</name>
    <dbReference type="NCBI Taxonomy" id="408172"/>
    <lineage>
        <taxon>unclassified sequences</taxon>
        <taxon>metagenomes</taxon>
        <taxon>ecological metagenomes</taxon>
    </lineage>
</organism>
<reference evidence="2" key="1">
    <citation type="submission" date="2018-05" db="EMBL/GenBank/DDBJ databases">
        <authorList>
            <person name="Lanie J.A."/>
            <person name="Ng W.-L."/>
            <person name="Kazmierczak K.M."/>
            <person name="Andrzejewski T.M."/>
            <person name="Davidsen T.M."/>
            <person name="Wayne K.J."/>
            <person name="Tettelin H."/>
            <person name="Glass J.I."/>
            <person name="Rusch D."/>
            <person name="Podicherti R."/>
            <person name="Tsui H.-C.T."/>
            <person name="Winkler M.E."/>
        </authorList>
    </citation>
    <scope>NUCLEOTIDE SEQUENCE</scope>
</reference>